<protein>
    <submittedName>
        <fullName evidence="2">Uncharacterized protein</fullName>
    </submittedName>
</protein>
<gene>
    <name evidence="2" type="ORF">EVAR_87238_1</name>
</gene>
<dbReference type="EMBL" id="BGZK01001307">
    <property type="protein sequence ID" value="GBP76851.1"/>
    <property type="molecule type" value="Genomic_DNA"/>
</dbReference>
<organism evidence="2 3">
    <name type="scientific">Eumeta variegata</name>
    <name type="common">Bagworm moth</name>
    <name type="synonym">Eumeta japonica</name>
    <dbReference type="NCBI Taxonomy" id="151549"/>
    <lineage>
        <taxon>Eukaryota</taxon>
        <taxon>Metazoa</taxon>
        <taxon>Ecdysozoa</taxon>
        <taxon>Arthropoda</taxon>
        <taxon>Hexapoda</taxon>
        <taxon>Insecta</taxon>
        <taxon>Pterygota</taxon>
        <taxon>Neoptera</taxon>
        <taxon>Endopterygota</taxon>
        <taxon>Lepidoptera</taxon>
        <taxon>Glossata</taxon>
        <taxon>Ditrysia</taxon>
        <taxon>Tineoidea</taxon>
        <taxon>Psychidae</taxon>
        <taxon>Oiketicinae</taxon>
        <taxon>Eumeta</taxon>
    </lineage>
</organism>
<evidence type="ECO:0000313" key="2">
    <source>
        <dbReference type="EMBL" id="GBP76851.1"/>
    </source>
</evidence>
<evidence type="ECO:0000313" key="3">
    <source>
        <dbReference type="Proteomes" id="UP000299102"/>
    </source>
</evidence>
<accession>A0A4C1YKC8</accession>
<evidence type="ECO:0000256" key="1">
    <source>
        <dbReference type="SAM" id="MobiDB-lite"/>
    </source>
</evidence>
<name>A0A4C1YKC8_EUMVA</name>
<proteinExistence type="predicted"/>
<sequence length="94" mass="10218">MRSKSKIERVKFALCGTQQSVGLSTSVQIGAHLPVLRYRSYRYRLGARALQSSPTKAPPLSSLPRAASYRPTTCHHGHGSAPPFASGEMITNVH</sequence>
<feature type="region of interest" description="Disordered" evidence="1">
    <location>
        <begin position="52"/>
        <end position="94"/>
    </location>
</feature>
<dbReference type="Proteomes" id="UP000299102">
    <property type="component" value="Unassembled WGS sequence"/>
</dbReference>
<reference evidence="2 3" key="1">
    <citation type="journal article" date="2019" name="Commun. Biol.">
        <title>The bagworm genome reveals a unique fibroin gene that provides high tensile strength.</title>
        <authorList>
            <person name="Kono N."/>
            <person name="Nakamura H."/>
            <person name="Ohtoshi R."/>
            <person name="Tomita M."/>
            <person name="Numata K."/>
            <person name="Arakawa K."/>
        </authorList>
    </citation>
    <scope>NUCLEOTIDE SEQUENCE [LARGE SCALE GENOMIC DNA]</scope>
</reference>
<keyword evidence="3" id="KW-1185">Reference proteome</keyword>
<dbReference type="AlphaFoldDB" id="A0A4C1YKC8"/>
<comment type="caution">
    <text evidence="2">The sequence shown here is derived from an EMBL/GenBank/DDBJ whole genome shotgun (WGS) entry which is preliminary data.</text>
</comment>